<protein>
    <submittedName>
        <fullName evidence="1">CRISPR-associated protein, TM1812 family</fullName>
    </submittedName>
</protein>
<organism evidence="1 3">
    <name type="scientific">Desulfotignum phosphitoxidans DSM 13687</name>
    <dbReference type="NCBI Taxonomy" id="1286635"/>
    <lineage>
        <taxon>Bacteria</taxon>
        <taxon>Pseudomonadati</taxon>
        <taxon>Thermodesulfobacteriota</taxon>
        <taxon>Desulfobacteria</taxon>
        <taxon>Desulfobacterales</taxon>
        <taxon>Desulfobacteraceae</taxon>
        <taxon>Desulfotignum</taxon>
    </lineage>
</organism>
<dbReference type="InterPro" id="IPR011742">
    <property type="entry name" value="CRISPR-assoc_prot_TM1812"/>
</dbReference>
<dbReference type="SUPFAM" id="SSF160980">
    <property type="entry name" value="SSO1389-like"/>
    <property type="match status" value="1"/>
</dbReference>
<accession>S0FTV7</accession>
<dbReference type="Proteomes" id="UP000014216">
    <property type="component" value="Unassembled WGS sequence"/>
</dbReference>
<evidence type="ECO:0000313" key="1">
    <source>
        <dbReference type="EMBL" id="EMS78528.1"/>
    </source>
</evidence>
<dbReference type="AlphaFoldDB" id="S0FTV7"/>
<proteinExistence type="predicted"/>
<dbReference type="OrthoDB" id="9777703at2"/>
<reference evidence="1 3" key="1">
    <citation type="journal article" date="2013" name="Genome Announc.">
        <title>Draft Genome Sequence of Desulfotignum phosphitoxidans DSM 13687 Strain FiPS-3.</title>
        <authorList>
            <person name="Poehlein A."/>
            <person name="Daniel R."/>
            <person name="Simeonova D.D."/>
        </authorList>
    </citation>
    <scope>NUCLEOTIDE SEQUENCE [LARGE SCALE GENOMIC DNA]</scope>
    <source>
        <strain evidence="1 3">DSM 13687</strain>
    </source>
</reference>
<dbReference type="EMBL" id="APJX01000003">
    <property type="protein sequence ID" value="EMS80211.1"/>
    <property type="molecule type" value="Genomic_DNA"/>
</dbReference>
<dbReference type="NCBIfam" id="TIGR02549">
    <property type="entry name" value="CRISPR_DxTHG"/>
    <property type="match status" value="1"/>
</dbReference>
<dbReference type="EMBL" id="APJX01000008">
    <property type="protein sequence ID" value="EMS78528.1"/>
    <property type="molecule type" value="Genomic_DNA"/>
</dbReference>
<sequence length="421" mass="48577">MARRIYISFIGTGDYKPATYSLNNRTADVSRFVQSAELQIIGPDYFDKVFLVMTESSREKHFKALRSELIKLGVENIHDISITEDLEPAHHWGWFETILSFIDHGDELTVDLTHGYRIIPIVFSTALNFLQKAKDIKIKAVYYGAFEAGVDVAPIVDAKDFYVINEWTDAVARLVEDADPGKLGRVAQKEENTNLKEFDDPELVAAFDDLTKALKNVEIHTVSEKAARAVNLIRKKEAGASTTGRILLELVKEKFISLIKDKSFTGRYDHDYFQLQLEIVKILLDHQLFMQAYTVMREMLGSFGLITMKKKAKISNEKGRKQRRKAELFIRMLQNDESEWEFSEDEKKNMVRIMPLYREMEAAGIVIRLKALTEDLTKYRNGFDHAWTKHPTAFDDIESKGNRFFQEIEDIIQQLAAQHFF</sequence>
<keyword evidence="3" id="KW-1185">Reference proteome</keyword>
<name>S0FTV7_9BACT</name>
<dbReference type="NCBIfam" id="TIGR02221">
    <property type="entry name" value="cas_TM1812"/>
    <property type="match status" value="1"/>
</dbReference>
<dbReference type="InterPro" id="IPR013383">
    <property type="entry name" value="CRISPR-assoc_prot_DxTHG_CS"/>
</dbReference>
<evidence type="ECO:0000313" key="2">
    <source>
        <dbReference type="EMBL" id="EMS80211.1"/>
    </source>
</evidence>
<evidence type="ECO:0000313" key="3">
    <source>
        <dbReference type="Proteomes" id="UP000014216"/>
    </source>
</evidence>
<dbReference type="RefSeq" id="WP_006965562.1">
    <property type="nucleotide sequence ID" value="NZ_APJX01000003.1"/>
</dbReference>
<comment type="caution">
    <text evidence="1">The sequence shown here is derived from an EMBL/GenBank/DDBJ whole genome shotgun (WGS) entry which is preliminary data.</text>
</comment>
<gene>
    <name evidence="2" type="ORF">Dpo_3c03550</name>
    <name evidence="1" type="ORF">Dpo_8c01950</name>
</gene>